<sequence>MSLSVNACEVNLLPRYLASLSTALSVVRFTATELRVCCCCCCPMPQSKSSCFNASNLAPCSISAKIIINNFFFFFFFFSLHRQSSSFLLLRSCFRFSTGQNGTRIFSGKLFLTAEKTRHQKLWHFSFYHFLLRDLRRERSNSTGAFRRIQYLFVQYHSLQLRVCNAARGDVTSRDLVAPVVDMNVIPQLLKSVAPYREYYGDSKVDPETFFLVPFPACNINFM</sequence>
<dbReference type="EMBL" id="JADYXP020000015">
    <property type="protein sequence ID" value="KAL0109519.1"/>
    <property type="molecule type" value="Genomic_DNA"/>
</dbReference>
<organism evidence="1 2">
    <name type="scientific">Cardiocondyla obscurior</name>
    <dbReference type="NCBI Taxonomy" id="286306"/>
    <lineage>
        <taxon>Eukaryota</taxon>
        <taxon>Metazoa</taxon>
        <taxon>Ecdysozoa</taxon>
        <taxon>Arthropoda</taxon>
        <taxon>Hexapoda</taxon>
        <taxon>Insecta</taxon>
        <taxon>Pterygota</taxon>
        <taxon>Neoptera</taxon>
        <taxon>Endopterygota</taxon>
        <taxon>Hymenoptera</taxon>
        <taxon>Apocrita</taxon>
        <taxon>Aculeata</taxon>
        <taxon>Formicoidea</taxon>
        <taxon>Formicidae</taxon>
        <taxon>Myrmicinae</taxon>
        <taxon>Cardiocondyla</taxon>
    </lineage>
</organism>
<evidence type="ECO:0000313" key="2">
    <source>
        <dbReference type="Proteomes" id="UP001430953"/>
    </source>
</evidence>
<accession>A0AAW2F3R6</accession>
<proteinExistence type="predicted"/>
<evidence type="ECO:0000313" key="1">
    <source>
        <dbReference type="EMBL" id="KAL0109519.1"/>
    </source>
</evidence>
<keyword evidence="2" id="KW-1185">Reference proteome</keyword>
<gene>
    <name evidence="1" type="ORF">PUN28_014525</name>
</gene>
<dbReference type="AlphaFoldDB" id="A0AAW2F3R6"/>
<name>A0AAW2F3R6_9HYME</name>
<reference evidence="1 2" key="1">
    <citation type="submission" date="2023-03" db="EMBL/GenBank/DDBJ databases">
        <title>High recombination rates correlate with genetic variation in Cardiocondyla obscurior ants.</title>
        <authorList>
            <person name="Errbii M."/>
        </authorList>
    </citation>
    <scope>NUCLEOTIDE SEQUENCE [LARGE SCALE GENOMIC DNA]</scope>
    <source>
        <strain evidence="1">Alpha-2009</strain>
        <tissue evidence="1">Whole body</tissue>
    </source>
</reference>
<comment type="caution">
    <text evidence="1">The sequence shown here is derived from an EMBL/GenBank/DDBJ whole genome shotgun (WGS) entry which is preliminary data.</text>
</comment>
<dbReference type="Proteomes" id="UP001430953">
    <property type="component" value="Unassembled WGS sequence"/>
</dbReference>
<protein>
    <submittedName>
        <fullName evidence="1">Uncharacterized protein</fullName>
    </submittedName>
</protein>